<comment type="caution">
    <text evidence="2">The sequence shown here is derived from an EMBL/GenBank/DDBJ whole genome shotgun (WGS) entry which is preliminary data.</text>
</comment>
<sequence>MSRIIDVITLLLLVINFYYMISLGIFGFFLYLKLLIDIFFKKIDKINQRKLINVLSCISVFPSISLFLFLLFDFFDDHDSLFVHAIRFRNIQDAFYGMSFIMLWFMPAIFLLLRNYINNSRFYIKFSLIWYGIIMVCLAFHIYGARMHIFKLFLKN</sequence>
<dbReference type="Proteomes" id="UP000092575">
    <property type="component" value="Unassembled WGS sequence"/>
</dbReference>
<evidence type="ECO:0000313" key="3">
    <source>
        <dbReference type="Proteomes" id="UP000092575"/>
    </source>
</evidence>
<gene>
    <name evidence="2" type="ORF">A7456_06975</name>
</gene>
<accession>A0A1B8QHC6</accession>
<reference evidence="2 3" key="1">
    <citation type="submission" date="2016-05" db="EMBL/GenBank/DDBJ databases">
        <title>Draft genome sequence of Moraxella nonliquefaciens CCUG 348T.</title>
        <authorList>
            <person name="Salva-Serra F."/>
            <person name="Engstrom-Jakobsson H."/>
            <person name="Thorell K."/>
            <person name="Gonzales-Siles L."/>
            <person name="Karlsson R."/>
            <person name="Boulund F."/>
            <person name="Engstrand L."/>
            <person name="Kristiansson E."/>
            <person name="Moore E."/>
        </authorList>
    </citation>
    <scope>NUCLEOTIDE SEQUENCE [LARGE SCALE GENOMIC DNA]</scope>
    <source>
        <strain evidence="2 3">CCUG 348</strain>
    </source>
</reference>
<feature type="transmembrane region" description="Helical" evidence="1">
    <location>
        <begin position="17"/>
        <end position="40"/>
    </location>
</feature>
<keyword evidence="1" id="KW-0812">Transmembrane</keyword>
<feature type="transmembrane region" description="Helical" evidence="1">
    <location>
        <begin position="95"/>
        <end position="113"/>
    </location>
</feature>
<dbReference type="EMBL" id="LXTW01000036">
    <property type="protein sequence ID" value="OBX82781.1"/>
    <property type="molecule type" value="Genomic_DNA"/>
</dbReference>
<dbReference type="AlphaFoldDB" id="A0A1B8QHC6"/>
<protein>
    <submittedName>
        <fullName evidence="2">Uncharacterized protein</fullName>
    </submittedName>
</protein>
<feature type="transmembrane region" description="Helical" evidence="1">
    <location>
        <begin position="52"/>
        <end position="75"/>
    </location>
</feature>
<evidence type="ECO:0000256" key="1">
    <source>
        <dbReference type="SAM" id="Phobius"/>
    </source>
</evidence>
<keyword evidence="1" id="KW-0472">Membrane</keyword>
<organism evidence="2 3">
    <name type="scientific">Moraxella nonliquefaciens</name>
    <dbReference type="NCBI Taxonomy" id="478"/>
    <lineage>
        <taxon>Bacteria</taxon>
        <taxon>Pseudomonadati</taxon>
        <taxon>Pseudomonadota</taxon>
        <taxon>Gammaproteobacteria</taxon>
        <taxon>Moraxellales</taxon>
        <taxon>Moraxellaceae</taxon>
        <taxon>Moraxella</taxon>
    </lineage>
</organism>
<keyword evidence="1" id="KW-1133">Transmembrane helix</keyword>
<evidence type="ECO:0000313" key="2">
    <source>
        <dbReference type="EMBL" id="OBX82781.1"/>
    </source>
</evidence>
<feature type="transmembrane region" description="Helical" evidence="1">
    <location>
        <begin position="122"/>
        <end position="143"/>
    </location>
</feature>
<name>A0A1B8QHC6_MORNO</name>
<dbReference type="STRING" id="478.A7456_06975"/>
<proteinExistence type="predicted"/>